<dbReference type="Pfam" id="PF23566">
    <property type="entry name" value="RTG2_C"/>
    <property type="match status" value="1"/>
</dbReference>
<organism evidence="3 4">
    <name type="scientific">Morchella conica CCBAS932</name>
    <dbReference type="NCBI Taxonomy" id="1392247"/>
    <lineage>
        <taxon>Eukaryota</taxon>
        <taxon>Fungi</taxon>
        <taxon>Dikarya</taxon>
        <taxon>Ascomycota</taxon>
        <taxon>Pezizomycotina</taxon>
        <taxon>Pezizomycetes</taxon>
        <taxon>Pezizales</taxon>
        <taxon>Morchellaceae</taxon>
        <taxon>Morchella</taxon>
    </lineage>
</organism>
<keyword evidence="4" id="KW-1185">Reference proteome</keyword>
<evidence type="ECO:0000259" key="1">
    <source>
        <dbReference type="Pfam" id="PF02541"/>
    </source>
</evidence>
<dbReference type="FunFam" id="3.30.420.40:FF:000191">
    <property type="entry name" value="Retrograde regulation protein 2"/>
    <property type="match status" value="1"/>
</dbReference>
<dbReference type="FunCoup" id="A0A3N4KH34">
    <property type="interactions" value="265"/>
</dbReference>
<proteinExistence type="predicted"/>
<feature type="domain" description="Ppx/GppA phosphatase N-terminal" evidence="1">
    <location>
        <begin position="36"/>
        <end position="340"/>
    </location>
</feature>
<dbReference type="Gene3D" id="3.30.420.40">
    <property type="match status" value="1"/>
</dbReference>
<reference evidence="3 4" key="1">
    <citation type="journal article" date="2018" name="Nat. Ecol. Evol.">
        <title>Pezizomycetes genomes reveal the molecular basis of ectomycorrhizal truffle lifestyle.</title>
        <authorList>
            <person name="Murat C."/>
            <person name="Payen T."/>
            <person name="Noel B."/>
            <person name="Kuo A."/>
            <person name="Morin E."/>
            <person name="Chen J."/>
            <person name="Kohler A."/>
            <person name="Krizsan K."/>
            <person name="Balestrini R."/>
            <person name="Da Silva C."/>
            <person name="Montanini B."/>
            <person name="Hainaut M."/>
            <person name="Levati E."/>
            <person name="Barry K.W."/>
            <person name="Belfiori B."/>
            <person name="Cichocki N."/>
            <person name="Clum A."/>
            <person name="Dockter R.B."/>
            <person name="Fauchery L."/>
            <person name="Guy J."/>
            <person name="Iotti M."/>
            <person name="Le Tacon F."/>
            <person name="Lindquist E.A."/>
            <person name="Lipzen A."/>
            <person name="Malagnac F."/>
            <person name="Mello A."/>
            <person name="Molinier V."/>
            <person name="Miyauchi S."/>
            <person name="Poulain J."/>
            <person name="Riccioni C."/>
            <person name="Rubini A."/>
            <person name="Sitrit Y."/>
            <person name="Splivallo R."/>
            <person name="Traeger S."/>
            <person name="Wang M."/>
            <person name="Zifcakova L."/>
            <person name="Wipf D."/>
            <person name="Zambonelli A."/>
            <person name="Paolocci F."/>
            <person name="Nowrousian M."/>
            <person name="Ottonello S."/>
            <person name="Baldrian P."/>
            <person name="Spatafora J.W."/>
            <person name="Henrissat B."/>
            <person name="Nagy L.G."/>
            <person name="Aury J.M."/>
            <person name="Wincker P."/>
            <person name="Grigoriev I.V."/>
            <person name="Bonfante P."/>
            <person name="Martin F.M."/>
        </authorList>
    </citation>
    <scope>NUCLEOTIDE SEQUENCE [LARGE SCALE GENOMIC DNA]</scope>
    <source>
        <strain evidence="3 4">CCBAS932</strain>
    </source>
</reference>
<dbReference type="Pfam" id="PF02541">
    <property type="entry name" value="Ppx-GppA"/>
    <property type="match status" value="1"/>
</dbReference>
<dbReference type="PANTHER" id="PTHR30005">
    <property type="entry name" value="EXOPOLYPHOSPHATASE"/>
    <property type="match status" value="1"/>
</dbReference>
<dbReference type="OrthoDB" id="2014654at2759"/>
<dbReference type="InParanoid" id="A0A3N4KH34"/>
<dbReference type="InterPro" id="IPR057512">
    <property type="entry name" value="RTG2_C"/>
</dbReference>
<accession>A0A3N4KH34</accession>
<evidence type="ECO:0000313" key="4">
    <source>
        <dbReference type="Proteomes" id="UP000277580"/>
    </source>
</evidence>
<dbReference type="Proteomes" id="UP000277580">
    <property type="component" value="Unassembled WGS sequence"/>
</dbReference>
<dbReference type="InterPro" id="IPR050273">
    <property type="entry name" value="GppA/Ppx_hydrolase"/>
</dbReference>
<dbReference type="InterPro" id="IPR043129">
    <property type="entry name" value="ATPase_NBD"/>
</dbReference>
<dbReference type="Gene3D" id="1.10.3210.10">
    <property type="entry name" value="Hypothetical protein af1432"/>
    <property type="match status" value="1"/>
</dbReference>
<dbReference type="GO" id="GO:0006357">
    <property type="term" value="P:regulation of transcription by RNA polymerase II"/>
    <property type="evidence" value="ECO:0007669"/>
    <property type="project" value="TreeGrafter"/>
</dbReference>
<dbReference type="Gene3D" id="3.30.420.150">
    <property type="entry name" value="Exopolyphosphatase. Domain 2"/>
    <property type="match status" value="1"/>
</dbReference>
<dbReference type="EMBL" id="ML119160">
    <property type="protein sequence ID" value="RPB08642.1"/>
    <property type="molecule type" value="Genomic_DNA"/>
</dbReference>
<gene>
    <name evidence="3" type="ORF">P167DRAFT_528214</name>
</gene>
<dbReference type="AlphaFoldDB" id="A0A3N4KH34"/>
<evidence type="ECO:0000313" key="3">
    <source>
        <dbReference type="EMBL" id="RPB08642.1"/>
    </source>
</evidence>
<sequence length="549" mass="59500">MVQADTTTDNSFLRGLVDIGSNGVRFSISSLHPSTARIMPTIFQDRAPISLYDAQFTGTTKSPISEDVISAILVSMRRFATVCADFNVPPANIRVVATEATREAQNSQDFRDRIHAATGWTVELLTKEDEGRIGAEGVASSFNEVSGLVMDLGGGSTQLTWMVSKGGKTRMPPAAVSLPYGAAALTKRRETAINDEAIAQLKDEIKSRVATAITGLDIPPELSDYAADDGGYTLYLSGGGFRGFGFLLLDQHPIQPYPVPIINGFKAPGSAFSDLADFHLSSETTRRLDDKFRISDRRARQVPAVAFLISALVETLPTIKTVIFCQGGVREGALYERLDTATRAQDPLVVATSAHAPRDTAKIRELLNYALPRSTPYIFRSEIVPALANMLIYHSNISKESRPSCGLHATTTGILASAHGLTHETRALLALALCERWGGEVSDSNLKTQLEDLVGPEFAYWARYCGAVAGVVGDVYPAGIVGDVERLRFFAYDEGAVVVLKVRTRGGDERAEAVMVARGIEGLGKVGKKKKCREGYRRKVALIWGRDLE</sequence>
<dbReference type="SUPFAM" id="SSF53067">
    <property type="entry name" value="Actin-like ATPase domain"/>
    <property type="match status" value="2"/>
</dbReference>
<dbReference type="STRING" id="1392247.A0A3N4KH34"/>
<dbReference type="PANTHER" id="PTHR30005:SF0">
    <property type="entry name" value="RETROGRADE REGULATION PROTEIN 2"/>
    <property type="match status" value="1"/>
</dbReference>
<name>A0A3N4KH34_9PEZI</name>
<feature type="domain" description="RTG2 C-terminal" evidence="2">
    <location>
        <begin position="346"/>
        <end position="540"/>
    </location>
</feature>
<protein>
    <submittedName>
        <fullName evidence="3">Ppx-GppA-domain-containing protein</fullName>
    </submittedName>
</protein>
<dbReference type="InterPro" id="IPR003695">
    <property type="entry name" value="Ppx_GppA_N"/>
</dbReference>
<evidence type="ECO:0000259" key="2">
    <source>
        <dbReference type="Pfam" id="PF23566"/>
    </source>
</evidence>